<feature type="region of interest" description="Disordered" evidence="2">
    <location>
        <begin position="1"/>
        <end position="61"/>
    </location>
</feature>
<dbReference type="OrthoDB" id="6333295at2759"/>
<sequence>MEPTDWSQRLRKRTQRPTEPAGRADATPGPAKRRRTSAERRRRERHAQPQQQQQVAPSEPVVTPHINALPEEVLLYLLSHLNVPERVRVRAVCRRWRELCQLSLRSVRHINLNRYFGPLNVQCRPALTDQRFKLVLQLLPNLQKLELGPAGARLSRNGILSIGKLCPRLIDLDISCLRMSFRFLENLCRNCPRLQRINVPQFNFKEQNLEVLLKYLGELRTLELVSTGVTGDCFSLLPASVRKVTLRSCPRIREHNFCLVGDRCPQLEELCLSKTRVTSHDIKHIATRCPQLRHLDITGCNLVHPEEFLELLPNLTSLSAGACANVNKNSLRALATFCTKLERLNLRGGASYRSVPSYGLQLLHRLPQLHWLDLSYQSEVSDEVLRSLARAPRLATVLLRENYSSYSARSPFTEKGLIELAVSCRSLTSLDVSHVQGVTRHLYDSLVSALPATRRLSLVVGNTDLEGLVGTDQATAGTVVLCQGSPAALDYPHVMRDDPWSDDSESEGPDEERFADVFIDWLWLNNALWAV</sequence>
<dbReference type="SMART" id="SM00367">
    <property type="entry name" value="LRR_CC"/>
    <property type="match status" value="6"/>
</dbReference>
<dbReference type="Proteomes" id="UP000440578">
    <property type="component" value="Unassembled WGS sequence"/>
</dbReference>
<dbReference type="PROSITE" id="PS50181">
    <property type="entry name" value="FBOX"/>
    <property type="match status" value="1"/>
</dbReference>
<dbReference type="AlphaFoldDB" id="A0A6A4WIL7"/>
<name>A0A6A4WIL7_AMPAM</name>
<evidence type="ECO:0000256" key="2">
    <source>
        <dbReference type="SAM" id="MobiDB-lite"/>
    </source>
</evidence>
<evidence type="ECO:0000313" key="5">
    <source>
        <dbReference type="Proteomes" id="UP000440578"/>
    </source>
</evidence>
<reference evidence="4 5" key="1">
    <citation type="submission" date="2019-07" db="EMBL/GenBank/DDBJ databases">
        <title>Draft genome assembly of a fouling barnacle, Amphibalanus amphitrite (Darwin, 1854): The first reference genome for Thecostraca.</title>
        <authorList>
            <person name="Kim W."/>
        </authorList>
    </citation>
    <scope>NUCLEOTIDE SEQUENCE [LARGE SCALE GENOMIC DNA]</scope>
    <source>
        <strain evidence="4">SNU_AA5</strain>
        <tissue evidence="4">Soma without cirri and trophi</tissue>
    </source>
</reference>
<gene>
    <name evidence="4" type="primary">FBXL4</name>
    <name evidence="4" type="ORF">FJT64_026012</name>
</gene>
<dbReference type="SUPFAM" id="SSF52047">
    <property type="entry name" value="RNI-like"/>
    <property type="match status" value="1"/>
</dbReference>
<dbReference type="Gene3D" id="3.80.10.10">
    <property type="entry name" value="Ribonuclease Inhibitor"/>
    <property type="match status" value="2"/>
</dbReference>
<dbReference type="InterPro" id="IPR001810">
    <property type="entry name" value="F-box_dom"/>
</dbReference>
<dbReference type="InterPro" id="IPR032675">
    <property type="entry name" value="LRR_dom_sf"/>
</dbReference>
<dbReference type="InterPro" id="IPR006553">
    <property type="entry name" value="Leu-rich_rpt_Cys-con_subtyp"/>
</dbReference>
<dbReference type="InterPro" id="IPR036047">
    <property type="entry name" value="F-box-like_dom_sf"/>
</dbReference>
<dbReference type="GO" id="GO:0031146">
    <property type="term" value="P:SCF-dependent proteasomal ubiquitin-dependent protein catabolic process"/>
    <property type="evidence" value="ECO:0007669"/>
    <property type="project" value="TreeGrafter"/>
</dbReference>
<proteinExistence type="predicted"/>
<keyword evidence="5" id="KW-1185">Reference proteome</keyword>
<organism evidence="4 5">
    <name type="scientific">Amphibalanus amphitrite</name>
    <name type="common">Striped barnacle</name>
    <name type="synonym">Balanus amphitrite</name>
    <dbReference type="NCBI Taxonomy" id="1232801"/>
    <lineage>
        <taxon>Eukaryota</taxon>
        <taxon>Metazoa</taxon>
        <taxon>Ecdysozoa</taxon>
        <taxon>Arthropoda</taxon>
        <taxon>Crustacea</taxon>
        <taxon>Multicrustacea</taxon>
        <taxon>Cirripedia</taxon>
        <taxon>Thoracica</taxon>
        <taxon>Thoracicalcarea</taxon>
        <taxon>Balanomorpha</taxon>
        <taxon>Balanoidea</taxon>
        <taxon>Balanidae</taxon>
        <taxon>Amphibalaninae</taxon>
        <taxon>Amphibalanus</taxon>
    </lineage>
</organism>
<evidence type="ECO:0000259" key="3">
    <source>
        <dbReference type="PROSITE" id="PS50181"/>
    </source>
</evidence>
<evidence type="ECO:0000256" key="1">
    <source>
        <dbReference type="ARBA" id="ARBA00022786"/>
    </source>
</evidence>
<dbReference type="GO" id="GO:0019005">
    <property type="term" value="C:SCF ubiquitin ligase complex"/>
    <property type="evidence" value="ECO:0007669"/>
    <property type="project" value="TreeGrafter"/>
</dbReference>
<keyword evidence="1" id="KW-0833">Ubl conjugation pathway</keyword>
<dbReference type="SMART" id="SM00256">
    <property type="entry name" value="FBOX"/>
    <property type="match status" value="1"/>
</dbReference>
<comment type="caution">
    <text evidence="4">The sequence shown here is derived from an EMBL/GenBank/DDBJ whole genome shotgun (WGS) entry which is preliminary data.</text>
</comment>
<protein>
    <submittedName>
        <fullName evidence="4">F-box/LRR-repeat protein 4</fullName>
    </submittedName>
</protein>
<dbReference type="Pfam" id="PF12937">
    <property type="entry name" value="F-box-like"/>
    <property type="match status" value="1"/>
</dbReference>
<feature type="domain" description="F-box" evidence="3">
    <location>
        <begin position="63"/>
        <end position="99"/>
    </location>
</feature>
<dbReference type="SUPFAM" id="SSF81383">
    <property type="entry name" value="F-box domain"/>
    <property type="match status" value="1"/>
</dbReference>
<evidence type="ECO:0000313" key="4">
    <source>
        <dbReference type="EMBL" id="KAF0301751.1"/>
    </source>
</evidence>
<feature type="compositionally biased region" description="Low complexity" evidence="2">
    <location>
        <begin position="48"/>
        <end position="61"/>
    </location>
</feature>
<accession>A0A6A4WIL7</accession>
<dbReference type="PANTHER" id="PTHR13318">
    <property type="entry name" value="PARTNER OF PAIRED, ISOFORM B-RELATED"/>
    <property type="match status" value="1"/>
</dbReference>
<dbReference type="EMBL" id="VIIS01001127">
    <property type="protein sequence ID" value="KAF0301751.1"/>
    <property type="molecule type" value="Genomic_DNA"/>
</dbReference>